<organism evidence="2 3">
    <name type="scientific">Candidatus Accumulibacter appositus</name>
    <dbReference type="NCBI Taxonomy" id="1454003"/>
    <lineage>
        <taxon>Bacteria</taxon>
        <taxon>Pseudomonadati</taxon>
        <taxon>Pseudomonadota</taxon>
        <taxon>Betaproteobacteria</taxon>
        <taxon>Candidatus Accumulibacter</taxon>
    </lineage>
</organism>
<feature type="transmembrane region" description="Helical" evidence="1">
    <location>
        <begin position="69"/>
        <end position="90"/>
    </location>
</feature>
<evidence type="ECO:0000313" key="3">
    <source>
        <dbReference type="Proteomes" id="UP000021816"/>
    </source>
</evidence>
<gene>
    <name evidence="2" type="ORF">AW10_03282</name>
</gene>
<keyword evidence="1" id="KW-0812">Transmembrane</keyword>
<feature type="transmembrane region" description="Helical" evidence="1">
    <location>
        <begin position="210"/>
        <end position="228"/>
    </location>
</feature>
<dbReference type="STRING" id="1454003.AW10_03282"/>
<feature type="transmembrane region" description="Helical" evidence="1">
    <location>
        <begin position="179"/>
        <end position="204"/>
    </location>
</feature>
<accession>A0A011N6F7</accession>
<keyword evidence="1" id="KW-1133">Transmembrane helix</keyword>
<dbReference type="Proteomes" id="UP000021816">
    <property type="component" value="Unassembled WGS sequence"/>
</dbReference>
<evidence type="ECO:0000256" key="1">
    <source>
        <dbReference type="SAM" id="Phobius"/>
    </source>
</evidence>
<protein>
    <submittedName>
        <fullName evidence="2">Uncharacterized protein</fullName>
    </submittedName>
</protein>
<evidence type="ECO:0000313" key="2">
    <source>
        <dbReference type="EMBL" id="EXI78198.1"/>
    </source>
</evidence>
<feature type="transmembrane region" description="Helical" evidence="1">
    <location>
        <begin position="12"/>
        <end position="36"/>
    </location>
</feature>
<reference evidence="2 3" key="1">
    <citation type="submission" date="2014-02" db="EMBL/GenBank/DDBJ databases">
        <title>Expanding our view of genomic diversity in Candidatus Accumulibacter clades.</title>
        <authorList>
            <person name="Skennerton C.T."/>
            <person name="Barr J.J."/>
            <person name="Slater F.R."/>
            <person name="Bond P.L."/>
            <person name="Tyson G.W."/>
        </authorList>
    </citation>
    <scope>NUCLEOTIDE SEQUENCE [LARGE SCALE GENOMIC DNA]</scope>
    <source>
        <strain evidence="3">BA-92</strain>
    </source>
</reference>
<name>A0A011N6F7_9PROT</name>
<dbReference type="AlphaFoldDB" id="A0A011N6F7"/>
<keyword evidence="1" id="KW-0472">Membrane</keyword>
<sequence>MDQLLAKLTNLGYEFFGVVLPGIVTVLFLVCGWGALGPLPSFCSFGVFPDLSAQNAARFFERLSVQSEVSVAVSGFAIVYFVGHIVLWISRASRPDDGGKTSAPRRIWTSLVFKIPRPKDSYDSNLEELFQAVNAKFSINGTTMTWRQFYPVVKSFLSKNLTYSLVATYQNKYTLHRSITAAAALLFWLTVVGAMVGIVTGHFAGVAPRWGLLITLACLALVLVWGFSDSYAYHWKMFGNTIITEAYSVIYGPNDAQQSK</sequence>
<proteinExistence type="predicted"/>
<comment type="caution">
    <text evidence="2">The sequence shown here is derived from an EMBL/GenBank/DDBJ whole genome shotgun (WGS) entry which is preliminary data.</text>
</comment>
<dbReference type="EMBL" id="JEMX01000078">
    <property type="protein sequence ID" value="EXI78198.1"/>
    <property type="molecule type" value="Genomic_DNA"/>
</dbReference>